<accession>A0ABT3P037</accession>
<keyword evidence="5 6" id="KW-0472">Membrane</keyword>
<keyword evidence="8" id="KW-0131">Cell cycle</keyword>
<keyword evidence="8" id="KW-0132">Cell division</keyword>
<proteinExistence type="predicted"/>
<sequence>MARGALRGLRGRDPLGLRRAFADRLLPALVAAMALLAALALAGAHGAGQLAQRWQAGAAGPALVTLPAGADLAAASAALSPHAEVAPVPEARMRELLAPWVGEVPGLPLPRILEVTPTDRAGLEAAVSALPGARLEGRGESVAQAVTLAAGLRALSLLLLLVIAAVAAALVAVATRAGIAARRETIVILHELGARDSDIAGRFATRLAVLCLGGAAAGTAAAALALWFLAGAAVPVALSRPAAWDDLPWTGLAALPLAAAAIGWLTARLTLRAWLRRLP</sequence>
<comment type="subcellular location">
    <subcellularLocation>
        <location evidence="1">Cell membrane</location>
        <topology evidence="1">Multi-pass membrane protein</topology>
    </subcellularLocation>
</comment>
<protein>
    <submittedName>
        <fullName evidence="8">Cell division protein FtsX</fullName>
    </submittedName>
</protein>
<evidence type="ECO:0000256" key="4">
    <source>
        <dbReference type="ARBA" id="ARBA00022989"/>
    </source>
</evidence>
<evidence type="ECO:0000256" key="1">
    <source>
        <dbReference type="ARBA" id="ARBA00004651"/>
    </source>
</evidence>
<feature type="domain" description="ABC3 transporter permease C-terminal" evidence="7">
    <location>
        <begin position="158"/>
        <end position="268"/>
    </location>
</feature>
<keyword evidence="2" id="KW-1003">Cell membrane</keyword>
<evidence type="ECO:0000256" key="5">
    <source>
        <dbReference type="ARBA" id="ARBA00023136"/>
    </source>
</evidence>
<dbReference type="PANTHER" id="PTHR47755:SF1">
    <property type="entry name" value="CELL DIVISION PROTEIN FTSX"/>
    <property type="match status" value="1"/>
</dbReference>
<keyword evidence="9" id="KW-1185">Reference proteome</keyword>
<evidence type="ECO:0000313" key="9">
    <source>
        <dbReference type="Proteomes" id="UP001526430"/>
    </source>
</evidence>
<feature type="transmembrane region" description="Helical" evidence="6">
    <location>
        <begin position="207"/>
        <end position="229"/>
    </location>
</feature>
<dbReference type="Pfam" id="PF02687">
    <property type="entry name" value="FtsX"/>
    <property type="match status" value="1"/>
</dbReference>
<evidence type="ECO:0000256" key="3">
    <source>
        <dbReference type="ARBA" id="ARBA00022692"/>
    </source>
</evidence>
<comment type="caution">
    <text evidence="8">The sequence shown here is derived from an EMBL/GenBank/DDBJ whole genome shotgun (WGS) entry which is preliminary data.</text>
</comment>
<dbReference type="EMBL" id="JAPFQI010000021">
    <property type="protein sequence ID" value="MCW8087776.1"/>
    <property type="molecule type" value="Genomic_DNA"/>
</dbReference>
<dbReference type="InterPro" id="IPR003838">
    <property type="entry name" value="ABC3_permease_C"/>
</dbReference>
<feature type="transmembrane region" description="Helical" evidence="6">
    <location>
        <begin position="249"/>
        <end position="271"/>
    </location>
</feature>
<gene>
    <name evidence="8" type="ORF">OF850_19390</name>
</gene>
<dbReference type="PANTHER" id="PTHR47755">
    <property type="entry name" value="CELL DIVISION PROTEIN FTSX"/>
    <property type="match status" value="1"/>
</dbReference>
<dbReference type="GO" id="GO:0051301">
    <property type="term" value="P:cell division"/>
    <property type="evidence" value="ECO:0007669"/>
    <property type="project" value="UniProtKB-KW"/>
</dbReference>
<evidence type="ECO:0000256" key="6">
    <source>
        <dbReference type="SAM" id="Phobius"/>
    </source>
</evidence>
<feature type="transmembrane region" description="Helical" evidence="6">
    <location>
        <begin position="154"/>
        <end position="174"/>
    </location>
</feature>
<name>A0ABT3P037_9PROT</name>
<keyword evidence="4 6" id="KW-1133">Transmembrane helix</keyword>
<dbReference type="RefSeq" id="WP_301591982.1">
    <property type="nucleotide sequence ID" value="NZ_JAPFQI010000021.1"/>
</dbReference>
<evidence type="ECO:0000259" key="7">
    <source>
        <dbReference type="Pfam" id="PF02687"/>
    </source>
</evidence>
<dbReference type="Proteomes" id="UP001526430">
    <property type="component" value="Unassembled WGS sequence"/>
</dbReference>
<reference evidence="8 9" key="1">
    <citation type="submission" date="2022-10" db="EMBL/GenBank/DDBJ databases">
        <title>Roseococcus glaciei nov., sp. nov., isolated from glacier.</title>
        <authorList>
            <person name="Liu Q."/>
            <person name="Xin Y.-H."/>
        </authorList>
    </citation>
    <scope>NUCLEOTIDE SEQUENCE [LARGE SCALE GENOMIC DNA]</scope>
    <source>
        <strain evidence="8 9">MDT2-1-1</strain>
    </source>
</reference>
<feature type="transmembrane region" description="Helical" evidence="6">
    <location>
        <begin position="21"/>
        <end position="44"/>
    </location>
</feature>
<keyword evidence="3 6" id="KW-0812">Transmembrane</keyword>
<evidence type="ECO:0000256" key="2">
    <source>
        <dbReference type="ARBA" id="ARBA00022475"/>
    </source>
</evidence>
<dbReference type="InterPro" id="IPR004513">
    <property type="entry name" value="FtsX"/>
</dbReference>
<evidence type="ECO:0000313" key="8">
    <source>
        <dbReference type="EMBL" id="MCW8087776.1"/>
    </source>
</evidence>
<organism evidence="8 9">
    <name type="scientific">Sabulicella glaciei</name>
    <dbReference type="NCBI Taxonomy" id="2984948"/>
    <lineage>
        <taxon>Bacteria</taxon>
        <taxon>Pseudomonadati</taxon>
        <taxon>Pseudomonadota</taxon>
        <taxon>Alphaproteobacteria</taxon>
        <taxon>Acetobacterales</taxon>
        <taxon>Acetobacteraceae</taxon>
        <taxon>Sabulicella</taxon>
    </lineage>
</organism>